<evidence type="ECO:0000313" key="1">
    <source>
        <dbReference type="EMBL" id="OGD67881.1"/>
    </source>
</evidence>
<proteinExistence type="predicted"/>
<reference evidence="1 2" key="1">
    <citation type="journal article" date="2016" name="Nat. Commun.">
        <title>Thousands of microbial genomes shed light on interconnected biogeochemical processes in an aquifer system.</title>
        <authorList>
            <person name="Anantharaman K."/>
            <person name="Brown C.T."/>
            <person name="Hug L.A."/>
            <person name="Sharon I."/>
            <person name="Castelle C.J."/>
            <person name="Probst A.J."/>
            <person name="Thomas B.C."/>
            <person name="Singh A."/>
            <person name="Wilkins M.J."/>
            <person name="Karaoz U."/>
            <person name="Brodie E.L."/>
            <person name="Williams K.H."/>
            <person name="Hubbard S.S."/>
            <person name="Banfield J.F."/>
        </authorList>
    </citation>
    <scope>NUCLEOTIDE SEQUENCE [LARGE SCALE GENOMIC DNA]</scope>
</reference>
<dbReference type="EMBL" id="MFAA01000049">
    <property type="protein sequence ID" value="OGD67881.1"/>
    <property type="molecule type" value="Genomic_DNA"/>
</dbReference>
<comment type="caution">
    <text evidence="1">The sequence shown here is derived from an EMBL/GenBank/DDBJ whole genome shotgun (WGS) entry which is preliminary data.</text>
</comment>
<sequence length="88" mass="9951">MNTDEKNNEMTLIISVKRKPDGGFGVKIEGQGNNERKAREELFSVLSVKQIGREKVLKQLGNHIFNEVLTNITRIFGLRKDVPNNIGD</sequence>
<name>A0A1F5EKF8_9BACT</name>
<protein>
    <submittedName>
        <fullName evidence="1">Uncharacterized protein</fullName>
    </submittedName>
</protein>
<dbReference type="AlphaFoldDB" id="A0A1F5EKF8"/>
<organism evidence="1 2">
    <name type="scientific">Candidatus Campbellbacteria bacterium RIFCSPHIGHO2_12_FULL_35_10</name>
    <dbReference type="NCBI Taxonomy" id="1797578"/>
    <lineage>
        <taxon>Bacteria</taxon>
        <taxon>Candidatus Campbelliibacteriota</taxon>
    </lineage>
</organism>
<dbReference type="Proteomes" id="UP000185891">
    <property type="component" value="Unassembled WGS sequence"/>
</dbReference>
<evidence type="ECO:0000313" key="2">
    <source>
        <dbReference type="Proteomes" id="UP000185891"/>
    </source>
</evidence>
<gene>
    <name evidence="1" type="ORF">A3E89_00660</name>
</gene>
<accession>A0A1F5EKF8</accession>